<proteinExistence type="predicted"/>
<evidence type="ECO:0000313" key="2">
    <source>
        <dbReference type="EMBL" id="QHT21194.1"/>
    </source>
</evidence>
<feature type="compositionally biased region" description="Basic and acidic residues" evidence="1">
    <location>
        <begin position="284"/>
        <end position="305"/>
    </location>
</feature>
<sequence length="419" mass="48347">MSTQKILTINPDAFKFPSKRKTFKERKIKPVQNANQALKSNKLKKELLKKVKDYQKNKEVEKMTDSKLLEAQAPNLFDANSTENSDFEREFNKSLTFLHDLSKKNKEKKKKKTLKVSNLDVHIDIPSDNLIYTTNKEPNYGCLKNGSKPTFRDLVKTKKNNNCNKDRLQIVLEKNKYYDHAAFYNKYNNEDAIPCIAVEEPIAPNNPQIINESTNNTTLSNNENKESDFIAIFDNKNKVLNAIDRTLNNEKKEGSNSEANKNNKHISYNFDNPKELNVNTDCLNEPKAKGEANDEPKAKGEPDAEVKTEEFKYNEAINIPKLCITTKTYKYKLGRNKEKRQIGVLIKNRDTQKRIKKEVENLKQQDIQTIKNYLREKGLIKLGSQAPTAILRKMYEDSILSGEINNNNSNNLVFNYLNN</sequence>
<reference evidence="2" key="1">
    <citation type="journal article" date="2020" name="Nature">
        <title>Giant virus diversity and host interactions through global metagenomics.</title>
        <authorList>
            <person name="Schulz F."/>
            <person name="Roux S."/>
            <person name="Paez-Espino D."/>
            <person name="Jungbluth S."/>
            <person name="Walsh D.A."/>
            <person name="Denef V.J."/>
            <person name="McMahon K.D."/>
            <person name="Konstantinidis K.T."/>
            <person name="Eloe-Fadrosh E.A."/>
            <person name="Kyrpides N.C."/>
            <person name="Woyke T."/>
        </authorList>
    </citation>
    <scope>NUCLEOTIDE SEQUENCE</scope>
    <source>
        <strain evidence="2">GVMAG-M-3300023174-75</strain>
    </source>
</reference>
<feature type="region of interest" description="Disordered" evidence="1">
    <location>
        <begin position="250"/>
        <end position="305"/>
    </location>
</feature>
<protein>
    <submittedName>
        <fullName evidence="2">Uncharacterized protein</fullName>
    </submittedName>
</protein>
<feature type="compositionally biased region" description="Basic residues" evidence="1">
    <location>
        <begin position="20"/>
        <end position="29"/>
    </location>
</feature>
<feature type="region of interest" description="Disordered" evidence="1">
    <location>
        <begin position="20"/>
        <end position="40"/>
    </location>
</feature>
<accession>A0A6C0DWW3</accession>
<evidence type="ECO:0000256" key="1">
    <source>
        <dbReference type="SAM" id="MobiDB-lite"/>
    </source>
</evidence>
<feature type="compositionally biased region" description="Polar residues" evidence="1">
    <location>
        <begin position="256"/>
        <end position="270"/>
    </location>
</feature>
<dbReference type="EMBL" id="MN739687">
    <property type="protein sequence ID" value="QHT21194.1"/>
    <property type="molecule type" value="Genomic_DNA"/>
</dbReference>
<dbReference type="AlphaFoldDB" id="A0A6C0DWW3"/>
<name>A0A6C0DWW3_9ZZZZ</name>
<organism evidence="2">
    <name type="scientific">viral metagenome</name>
    <dbReference type="NCBI Taxonomy" id="1070528"/>
    <lineage>
        <taxon>unclassified sequences</taxon>
        <taxon>metagenomes</taxon>
        <taxon>organismal metagenomes</taxon>
    </lineage>
</organism>